<evidence type="ECO:0000256" key="4">
    <source>
        <dbReference type="ARBA" id="ARBA00022729"/>
    </source>
</evidence>
<feature type="chain" id="PRO_5044573561" description="Outer membrane protein assembly factor BamA" evidence="9">
    <location>
        <begin position="19"/>
        <end position="750"/>
    </location>
</feature>
<reference evidence="11 14" key="2">
    <citation type="submission" date="2018-08" db="EMBL/GenBank/DDBJ databases">
        <title>Complete genome of the Arcobacter molluscorum type strain LMG 25693.</title>
        <authorList>
            <person name="Miller W.G."/>
            <person name="Yee E."/>
            <person name="Bono J.L."/>
        </authorList>
    </citation>
    <scope>NUCLEOTIDE SEQUENCE [LARGE SCALE GENOMIC DNA]</scope>
    <source>
        <strain evidence="11 14">CECT 7696</strain>
    </source>
</reference>
<dbReference type="GO" id="GO:0009279">
    <property type="term" value="C:cell outer membrane"/>
    <property type="evidence" value="ECO:0007669"/>
    <property type="project" value="UniProtKB-UniRule"/>
</dbReference>
<keyword evidence="7" id="KW-0998">Cell outer membrane</keyword>
<evidence type="ECO:0000313" key="11">
    <source>
        <dbReference type="EMBL" id="AXX92417.1"/>
    </source>
</evidence>
<dbReference type="InterPro" id="IPR023707">
    <property type="entry name" value="OM_assembly_BamA"/>
</dbReference>
<evidence type="ECO:0000256" key="2">
    <source>
        <dbReference type="ARBA" id="ARBA00022452"/>
    </source>
</evidence>
<evidence type="ECO:0000313" key="14">
    <source>
        <dbReference type="Proteomes" id="UP000262712"/>
    </source>
</evidence>
<evidence type="ECO:0000256" key="8">
    <source>
        <dbReference type="NCBIfam" id="TIGR03303"/>
    </source>
</evidence>
<dbReference type="PIRSF" id="PIRSF006076">
    <property type="entry name" value="OM_assembly_OMP85"/>
    <property type="match status" value="1"/>
</dbReference>
<dbReference type="InterPro" id="IPR034746">
    <property type="entry name" value="POTRA"/>
</dbReference>
<dbReference type="RefSeq" id="WP_099342313.1">
    <property type="nucleotide sequence ID" value="NZ_CP032098.1"/>
</dbReference>
<dbReference type="Gene3D" id="3.10.20.310">
    <property type="entry name" value="membrane protein fhac"/>
    <property type="match status" value="5"/>
</dbReference>
<evidence type="ECO:0000313" key="13">
    <source>
        <dbReference type="Proteomes" id="UP000221222"/>
    </source>
</evidence>
<dbReference type="InterPro" id="IPR000184">
    <property type="entry name" value="Bac_surfAg_D15"/>
</dbReference>
<gene>
    <name evidence="12" type="primary">bamA</name>
    <name evidence="11" type="ORF">AMOL_1447</name>
    <name evidence="12" type="ORF">CPU12_06610</name>
</gene>
<dbReference type="Proteomes" id="UP000221222">
    <property type="component" value="Unassembled WGS sequence"/>
</dbReference>
<dbReference type="EMBL" id="NXFY01000008">
    <property type="protein sequence ID" value="PHO18137.1"/>
    <property type="molecule type" value="Genomic_DNA"/>
</dbReference>
<keyword evidence="13" id="KW-1185">Reference proteome</keyword>
<name>A0A2G1DI23_9BACT</name>
<evidence type="ECO:0000256" key="5">
    <source>
        <dbReference type="ARBA" id="ARBA00022737"/>
    </source>
</evidence>
<keyword evidence="3" id="KW-0812">Transmembrane</keyword>
<proteinExistence type="predicted"/>
<keyword evidence="4 9" id="KW-0732">Signal</keyword>
<dbReference type="InterPro" id="IPR010827">
    <property type="entry name" value="BamA/TamA_POTRA"/>
</dbReference>
<dbReference type="AlphaFoldDB" id="A0A2G1DI23"/>
<evidence type="ECO:0000256" key="1">
    <source>
        <dbReference type="ARBA" id="ARBA00004370"/>
    </source>
</evidence>
<feature type="domain" description="POTRA" evidence="10">
    <location>
        <begin position="87"/>
        <end position="166"/>
    </location>
</feature>
<evidence type="ECO:0000256" key="6">
    <source>
        <dbReference type="ARBA" id="ARBA00023136"/>
    </source>
</evidence>
<comment type="subcellular location">
    <subcellularLocation>
        <location evidence="1">Membrane</location>
    </subcellularLocation>
</comment>
<dbReference type="KEGG" id="amol:AMOL_1447"/>
<reference evidence="12 13" key="1">
    <citation type="submission" date="2017-09" db="EMBL/GenBank/DDBJ databases">
        <title>Arcobacter canalis sp. nov., a new species isolated from a water canal contaminated with urban sewage.</title>
        <authorList>
            <person name="Perez-Cataluna A."/>
            <person name="Salas-Masso N."/>
            <person name="Figueras M.J."/>
        </authorList>
    </citation>
    <scope>NUCLEOTIDE SEQUENCE [LARGE SCALE GENOMIC DNA]</scope>
    <source>
        <strain evidence="12 13">F98-3</strain>
    </source>
</reference>
<dbReference type="NCBIfam" id="TIGR03303">
    <property type="entry name" value="OM_YaeT"/>
    <property type="match status" value="1"/>
</dbReference>
<dbReference type="Gene3D" id="2.40.160.50">
    <property type="entry name" value="membrane protein fhac: a member of the omp85/tpsb transporter family"/>
    <property type="match status" value="1"/>
</dbReference>
<keyword evidence="5" id="KW-0677">Repeat</keyword>
<evidence type="ECO:0000256" key="7">
    <source>
        <dbReference type="ARBA" id="ARBA00023237"/>
    </source>
</evidence>
<feature type="signal peptide" evidence="9">
    <location>
        <begin position="1"/>
        <end position="18"/>
    </location>
</feature>
<dbReference type="InterPro" id="IPR039910">
    <property type="entry name" value="D15-like"/>
</dbReference>
<dbReference type="EMBL" id="CP032098">
    <property type="protein sequence ID" value="AXX92417.1"/>
    <property type="molecule type" value="Genomic_DNA"/>
</dbReference>
<dbReference type="Pfam" id="PF01103">
    <property type="entry name" value="Omp85"/>
    <property type="match status" value="1"/>
</dbReference>
<dbReference type="PANTHER" id="PTHR12815">
    <property type="entry name" value="SORTING AND ASSEMBLY MACHINERY SAMM50 PROTEIN FAMILY MEMBER"/>
    <property type="match status" value="1"/>
</dbReference>
<dbReference type="Proteomes" id="UP000262712">
    <property type="component" value="Chromosome"/>
</dbReference>
<evidence type="ECO:0000313" key="12">
    <source>
        <dbReference type="EMBL" id="PHO18137.1"/>
    </source>
</evidence>
<evidence type="ECO:0000256" key="9">
    <source>
        <dbReference type="SAM" id="SignalP"/>
    </source>
</evidence>
<sequence>MKKRLTLLSIALASLLHAEQINSIEYINLTKISSKIADETLGLKPGEELDVNKVNKALKEFYKFGYFDDISVKTNNGKLQFIFQEKPSIANLEINGYKSREEDIDSLKALMGLKKGSMYSTQRANKAKKVLLSELEKDGYINSIVEVEVEPINQSSVSVVFNVNKGDEIIIKKVNYIGANKLDASDFENVTANKEEDFISWWFGQNDGELKLDQLDYEKPRINDLYFQNGYLDAKVKDPFLKVDFASNQARLDFFIEEGEQYTTNSIKIYVDESILKSKDLYPDLELKKDRTFNISKLRNDVDFIKTKISDLGYAFAQVKYDIKKDEKNAKADIVFNVIPGKKVYINDVKISGNSRTLDRVIRRNIYLAPGDLFSLTDYKDSISKLKRTGYFDKVQVEQKRISEDRMDLAVKVVEARTGNIILGGGYGSYDKMMVNAAISDNNIFGSGLGVSLSTELSAKESDFMFKLTNPSINDSKYNGDIEIHNQDTEIDRDNYELNKKAVGFSVGIGKEFFRNFYAGARYRLDFIDESYDYDDDFKKDPTKEYYDDTDYVTSSVTPYLKFDNTDDFYLPRNGIKVGTSLEVAGLGGDSKYLKSSSYFKYFYSLEDAFDLDWIFRYKANLKMIVDNGQINQGDSLYLGGPKTLRGFKSYAFGPDNDDGVREDPYKKLYANSVELSFPLVASAKMRWGVFYDYGMIGEDSFSQIKRSSTGAIFEWVSPVGPLQLIFAKPIDDKSGDDTSSFEFSLGSSF</sequence>
<evidence type="ECO:0000259" key="10">
    <source>
        <dbReference type="PROSITE" id="PS51779"/>
    </source>
</evidence>
<dbReference type="GO" id="GO:0071709">
    <property type="term" value="P:membrane assembly"/>
    <property type="evidence" value="ECO:0007669"/>
    <property type="project" value="InterPro"/>
</dbReference>
<evidence type="ECO:0000256" key="3">
    <source>
        <dbReference type="ARBA" id="ARBA00022692"/>
    </source>
</evidence>
<dbReference type="PROSITE" id="PS51779">
    <property type="entry name" value="POTRA"/>
    <property type="match status" value="2"/>
</dbReference>
<organism evidence="12 13">
    <name type="scientific">Malaciobacter molluscorum LMG 25693</name>
    <dbReference type="NCBI Taxonomy" id="870501"/>
    <lineage>
        <taxon>Bacteria</taxon>
        <taxon>Pseudomonadati</taxon>
        <taxon>Campylobacterota</taxon>
        <taxon>Epsilonproteobacteria</taxon>
        <taxon>Campylobacterales</taxon>
        <taxon>Arcobacteraceae</taxon>
        <taxon>Malaciobacter</taxon>
    </lineage>
</organism>
<accession>A0A2G1DI23</accession>
<keyword evidence="6" id="KW-0472">Membrane</keyword>
<keyword evidence="2" id="KW-1134">Transmembrane beta strand</keyword>
<protein>
    <recommendedName>
        <fullName evidence="8">Outer membrane protein assembly factor BamA</fullName>
    </recommendedName>
</protein>
<dbReference type="PANTHER" id="PTHR12815:SF23">
    <property type="entry name" value="OUTER MEMBRANE PROTEIN ASSEMBLY FACTOR BAMA"/>
    <property type="match status" value="1"/>
</dbReference>
<dbReference type="Pfam" id="PF07244">
    <property type="entry name" value="POTRA"/>
    <property type="match status" value="5"/>
</dbReference>
<feature type="domain" description="POTRA" evidence="10">
    <location>
        <begin position="344"/>
        <end position="416"/>
    </location>
</feature>